<keyword evidence="11" id="KW-1185">Reference proteome</keyword>
<dbReference type="SUPFAM" id="SSF52540">
    <property type="entry name" value="P-loop containing nucleoside triphosphate hydrolases"/>
    <property type="match status" value="1"/>
</dbReference>
<dbReference type="HAMAP" id="MF_00238">
    <property type="entry name" value="Cytidyl_kinase_type1"/>
    <property type="match status" value="1"/>
</dbReference>
<dbReference type="NCBIfam" id="TIGR00017">
    <property type="entry name" value="cmk"/>
    <property type="match status" value="1"/>
</dbReference>
<feature type="binding site" evidence="8">
    <location>
        <begin position="10"/>
        <end position="18"/>
    </location>
    <ligand>
        <name>ATP</name>
        <dbReference type="ChEBI" id="CHEBI:30616"/>
    </ligand>
</feature>
<evidence type="ECO:0000313" key="11">
    <source>
        <dbReference type="Proteomes" id="UP001319200"/>
    </source>
</evidence>
<dbReference type="GO" id="GO:0006220">
    <property type="term" value="P:pyrimidine nucleotide metabolic process"/>
    <property type="evidence" value="ECO:0007669"/>
    <property type="project" value="UniProtKB-UniRule"/>
</dbReference>
<reference evidence="10 11" key="1">
    <citation type="submission" date="2021-05" db="EMBL/GenBank/DDBJ databases">
        <title>A Polyphasic approach of four new species of the genus Ohtaekwangia: Ohtaekwangia histidinii sp. nov., Ohtaekwangia cretensis sp. nov., Ohtaekwangia indiensis sp. nov., Ohtaekwangia reichenbachii sp. nov. from diverse environment.</title>
        <authorList>
            <person name="Octaviana S."/>
        </authorList>
    </citation>
    <scope>NUCLEOTIDE SEQUENCE [LARGE SCALE GENOMIC DNA]</scope>
    <source>
        <strain evidence="10 11">PWU4</strain>
    </source>
</reference>
<dbReference type="CDD" id="cd02020">
    <property type="entry name" value="CMPK"/>
    <property type="match status" value="1"/>
</dbReference>
<keyword evidence="2 8" id="KW-0808">Transferase</keyword>
<dbReference type="InterPro" id="IPR003136">
    <property type="entry name" value="Cytidylate_kin"/>
</dbReference>
<dbReference type="Proteomes" id="UP001319200">
    <property type="component" value="Unassembled WGS sequence"/>
</dbReference>
<protein>
    <recommendedName>
        <fullName evidence="8">Cytidylate kinase</fullName>
        <shortName evidence="8">CK</shortName>
        <ecNumber evidence="8">2.7.4.25</ecNumber>
    </recommendedName>
    <alternativeName>
        <fullName evidence="8">Cytidine monophosphate kinase</fullName>
        <shortName evidence="8">CMP kinase</shortName>
    </alternativeName>
</protein>
<evidence type="ECO:0000256" key="4">
    <source>
        <dbReference type="ARBA" id="ARBA00022777"/>
    </source>
</evidence>
<evidence type="ECO:0000313" key="10">
    <source>
        <dbReference type="EMBL" id="MBT1698208.1"/>
    </source>
</evidence>
<evidence type="ECO:0000256" key="6">
    <source>
        <dbReference type="ARBA" id="ARBA00047615"/>
    </source>
</evidence>
<proteinExistence type="inferred from homology"/>
<comment type="catalytic activity">
    <reaction evidence="6 8">
        <text>dCMP + ATP = dCDP + ADP</text>
        <dbReference type="Rhea" id="RHEA:25094"/>
        <dbReference type="ChEBI" id="CHEBI:30616"/>
        <dbReference type="ChEBI" id="CHEBI:57566"/>
        <dbReference type="ChEBI" id="CHEBI:58593"/>
        <dbReference type="ChEBI" id="CHEBI:456216"/>
        <dbReference type="EC" id="2.7.4.25"/>
    </reaction>
</comment>
<evidence type="ECO:0000256" key="1">
    <source>
        <dbReference type="ARBA" id="ARBA00009427"/>
    </source>
</evidence>
<comment type="similarity">
    <text evidence="1 8">Belongs to the cytidylate kinase family. Type 1 subfamily.</text>
</comment>
<evidence type="ECO:0000256" key="2">
    <source>
        <dbReference type="ARBA" id="ARBA00022679"/>
    </source>
</evidence>
<keyword evidence="4 8" id="KW-0418">Kinase</keyword>
<sequence>MKKIVIAIDGYSACGKSTTAKLVAGILGYRYIDTGAMYRAVTLFFLDHHVSLTNPKEIARALAQINISFKVNSKNVTETYLNGLNVEGEIRKMRISEHVSNVSTIKEVRAAMVEQQRRLGKEKAVVMDGRDIGTVVFPHAELKMFMTADVLVRAIRRQRELMERKQLVDLDEVIDNILQRDKIDTTRAESPLQQADDALVMDTTHITIDEQVDEVIRLALARSIQTS</sequence>
<dbReference type="EC" id="2.7.4.25" evidence="8"/>
<evidence type="ECO:0000256" key="7">
    <source>
        <dbReference type="ARBA" id="ARBA00048478"/>
    </source>
</evidence>
<dbReference type="GO" id="GO:0005737">
    <property type="term" value="C:cytoplasm"/>
    <property type="evidence" value="ECO:0007669"/>
    <property type="project" value="UniProtKB-SubCell"/>
</dbReference>
<comment type="catalytic activity">
    <reaction evidence="7 8">
        <text>CMP + ATP = CDP + ADP</text>
        <dbReference type="Rhea" id="RHEA:11600"/>
        <dbReference type="ChEBI" id="CHEBI:30616"/>
        <dbReference type="ChEBI" id="CHEBI:58069"/>
        <dbReference type="ChEBI" id="CHEBI:60377"/>
        <dbReference type="ChEBI" id="CHEBI:456216"/>
        <dbReference type="EC" id="2.7.4.25"/>
    </reaction>
</comment>
<dbReference type="InterPro" id="IPR011994">
    <property type="entry name" value="Cytidylate_kinase_dom"/>
</dbReference>
<comment type="subcellular location">
    <subcellularLocation>
        <location evidence="8">Cytoplasm</location>
    </subcellularLocation>
</comment>
<comment type="caution">
    <text evidence="10">The sequence shown here is derived from an EMBL/GenBank/DDBJ whole genome shotgun (WGS) entry which is preliminary data.</text>
</comment>
<organism evidence="10 11">
    <name type="scientific">Chryseosolibacter histidini</name>
    <dbReference type="NCBI Taxonomy" id="2782349"/>
    <lineage>
        <taxon>Bacteria</taxon>
        <taxon>Pseudomonadati</taxon>
        <taxon>Bacteroidota</taxon>
        <taxon>Cytophagia</taxon>
        <taxon>Cytophagales</taxon>
        <taxon>Chryseotaleaceae</taxon>
        <taxon>Chryseosolibacter</taxon>
    </lineage>
</organism>
<evidence type="ECO:0000256" key="3">
    <source>
        <dbReference type="ARBA" id="ARBA00022741"/>
    </source>
</evidence>
<evidence type="ECO:0000256" key="8">
    <source>
        <dbReference type="HAMAP-Rule" id="MF_00238"/>
    </source>
</evidence>
<evidence type="ECO:0000256" key="5">
    <source>
        <dbReference type="ARBA" id="ARBA00022840"/>
    </source>
</evidence>
<keyword evidence="5 8" id="KW-0067">ATP-binding</keyword>
<dbReference type="GO" id="GO:0036431">
    <property type="term" value="F:dCMP kinase activity"/>
    <property type="evidence" value="ECO:0007669"/>
    <property type="project" value="InterPro"/>
</dbReference>
<dbReference type="InterPro" id="IPR027417">
    <property type="entry name" value="P-loop_NTPase"/>
</dbReference>
<dbReference type="Pfam" id="PF02224">
    <property type="entry name" value="Cytidylate_kin"/>
    <property type="match status" value="1"/>
</dbReference>
<dbReference type="AlphaFoldDB" id="A0AAP2DKT2"/>
<keyword evidence="3 8" id="KW-0547">Nucleotide-binding</keyword>
<dbReference type="EMBL" id="JAHESF010000013">
    <property type="protein sequence ID" value="MBT1698208.1"/>
    <property type="molecule type" value="Genomic_DNA"/>
</dbReference>
<accession>A0AAP2DKT2</accession>
<dbReference type="GO" id="GO:0005524">
    <property type="term" value="F:ATP binding"/>
    <property type="evidence" value="ECO:0007669"/>
    <property type="project" value="UniProtKB-UniRule"/>
</dbReference>
<dbReference type="RefSeq" id="WP_254164203.1">
    <property type="nucleotide sequence ID" value="NZ_JAHESF010000013.1"/>
</dbReference>
<evidence type="ECO:0000259" key="9">
    <source>
        <dbReference type="Pfam" id="PF02224"/>
    </source>
</evidence>
<keyword evidence="8" id="KW-0963">Cytoplasm</keyword>
<feature type="domain" description="Cytidylate kinase" evidence="9">
    <location>
        <begin position="6"/>
        <end position="218"/>
    </location>
</feature>
<name>A0AAP2DKT2_9BACT</name>
<gene>
    <name evidence="8 10" type="primary">cmk</name>
    <name evidence="10" type="ORF">KK083_15050</name>
</gene>
<dbReference type="Gene3D" id="3.40.50.300">
    <property type="entry name" value="P-loop containing nucleotide triphosphate hydrolases"/>
    <property type="match status" value="1"/>
</dbReference>